<dbReference type="SUPFAM" id="SSF53756">
    <property type="entry name" value="UDP-Glycosyltransferase/glycogen phosphorylase"/>
    <property type="match status" value="1"/>
</dbReference>
<keyword evidence="9 12" id="KW-0333">Golgi apparatus</keyword>
<evidence type="ECO:0000256" key="8">
    <source>
        <dbReference type="ARBA" id="ARBA00022989"/>
    </source>
</evidence>
<gene>
    <name evidence="16" type="primary">FucTC_7</name>
    <name evidence="16" type="ORF">FJT64_024041</name>
</gene>
<proteinExistence type="inferred from homology"/>
<dbReference type="Gene3D" id="3.40.50.11660">
    <property type="entry name" value="Glycosyl transferase family 10, C-terminal domain"/>
    <property type="match status" value="1"/>
</dbReference>
<evidence type="ECO:0000256" key="6">
    <source>
        <dbReference type="ARBA" id="ARBA00022692"/>
    </source>
</evidence>
<feature type="transmembrane region" description="Helical" evidence="12">
    <location>
        <begin position="9"/>
        <end position="28"/>
    </location>
</feature>
<dbReference type="AlphaFoldDB" id="A0A6A4WPV0"/>
<name>A0A6A4WPV0_AMPAM</name>
<evidence type="ECO:0000256" key="11">
    <source>
        <dbReference type="ARBA" id="ARBA00023180"/>
    </source>
</evidence>
<reference evidence="16 17" key="1">
    <citation type="submission" date="2019-07" db="EMBL/GenBank/DDBJ databases">
        <title>Draft genome assembly of a fouling barnacle, Amphibalanus amphitrite (Darwin, 1854): The first reference genome for Thecostraca.</title>
        <authorList>
            <person name="Kim W."/>
        </authorList>
    </citation>
    <scope>NUCLEOTIDE SEQUENCE [LARGE SCALE GENOMIC DNA]</scope>
    <source>
        <strain evidence="16">SNU_AA5</strain>
        <tissue evidence="16">Soma without cirri and trophi</tissue>
    </source>
</reference>
<evidence type="ECO:0000313" key="17">
    <source>
        <dbReference type="Proteomes" id="UP000440578"/>
    </source>
</evidence>
<dbReference type="PANTHER" id="PTHR48438:SF1">
    <property type="entry name" value="ALPHA-(1,3)-FUCOSYLTRANSFERASE C-RELATED"/>
    <property type="match status" value="1"/>
</dbReference>
<evidence type="ECO:0000256" key="10">
    <source>
        <dbReference type="ARBA" id="ARBA00023136"/>
    </source>
</evidence>
<dbReference type="EMBL" id="VIIS01000875">
    <property type="protein sequence ID" value="KAF0304061.1"/>
    <property type="molecule type" value="Genomic_DNA"/>
</dbReference>
<evidence type="ECO:0000256" key="7">
    <source>
        <dbReference type="ARBA" id="ARBA00022968"/>
    </source>
</evidence>
<dbReference type="Pfam" id="PF00852">
    <property type="entry name" value="Glyco_transf_10"/>
    <property type="match status" value="1"/>
</dbReference>
<dbReference type="EC" id="2.4.1.-" evidence="12"/>
<evidence type="ECO:0000256" key="1">
    <source>
        <dbReference type="ARBA" id="ARBA00004447"/>
    </source>
</evidence>
<feature type="region of interest" description="Disordered" evidence="13">
    <location>
        <begin position="57"/>
        <end position="111"/>
    </location>
</feature>
<keyword evidence="11" id="KW-0325">Glycoprotein</keyword>
<keyword evidence="10 12" id="KW-0472">Membrane</keyword>
<comment type="caution">
    <text evidence="16">The sequence shown here is derived from an EMBL/GenBank/DDBJ whole genome shotgun (WGS) entry which is preliminary data.</text>
</comment>
<dbReference type="Proteomes" id="UP000440578">
    <property type="component" value="Unassembled WGS sequence"/>
</dbReference>
<evidence type="ECO:0000256" key="13">
    <source>
        <dbReference type="SAM" id="MobiDB-lite"/>
    </source>
</evidence>
<feature type="compositionally biased region" description="Basic and acidic residues" evidence="13">
    <location>
        <begin position="64"/>
        <end position="84"/>
    </location>
</feature>
<evidence type="ECO:0000256" key="12">
    <source>
        <dbReference type="RuleBase" id="RU003832"/>
    </source>
</evidence>
<keyword evidence="6 12" id="KW-0812">Transmembrane</keyword>
<keyword evidence="17" id="KW-1185">Reference proteome</keyword>
<dbReference type="OrthoDB" id="427096at2759"/>
<feature type="domain" description="Fucosyltransferase C-terminal" evidence="14">
    <location>
        <begin position="262"/>
        <end position="405"/>
    </location>
</feature>
<dbReference type="GO" id="GO:0008417">
    <property type="term" value="F:fucosyltransferase activity"/>
    <property type="evidence" value="ECO:0007669"/>
    <property type="project" value="InterPro"/>
</dbReference>
<dbReference type="InterPro" id="IPR001503">
    <property type="entry name" value="Glyco_trans_10"/>
</dbReference>
<evidence type="ECO:0000256" key="9">
    <source>
        <dbReference type="ARBA" id="ARBA00023034"/>
    </source>
</evidence>
<comment type="similarity">
    <text evidence="3 12">Belongs to the glycosyltransferase 10 family.</text>
</comment>
<evidence type="ECO:0000256" key="3">
    <source>
        <dbReference type="ARBA" id="ARBA00008919"/>
    </source>
</evidence>
<evidence type="ECO:0000256" key="4">
    <source>
        <dbReference type="ARBA" id="ARBA00022676"/>
    </source>
</evidence>
<dbReference type="PANTHER" id="PTHR48438">
    <property type="entry name" value="ALPHA-(1,3)-FUCOSYLTRANSFERASE C-RELATED"/>
    <property type="match status" value="1"/>
</dbReference>
<accession>A0A6A4WPV0</accession>
<protein>
    <recommendedName>
        <fullName evidence="12">Fucosyltransferase</fullName>
        <ecNumber evidence="12">2.4.1.-</ecNumber>
    </recommendedName>
</protein>
<comment type="subcellular location">
    <subcellularLocation>
        <location evidence="1 12">Golgi apparatus</location>
        <location evidence="1 12">Golgi stack membrane</location>
        <topology evidence="1 12">Single-pass type II membrane protein</topology>
    </subcellularLocation>
</comment>
<evidence type="ECO:0000259" key="15">
    <source>
        <dbReference type="Pfam" id="PF17039"/>
    </source>
</evidence>
<dbReference type="Pfam" id="PF17039">
    <property type="entry name" value="Glyco_tran_10_N"/>
    <property type="match status" value="1"/>
</dbReference>
<dbReference type="UniPathway" id="UPA00378"/>
<evidence type="ECO:0000256" key="2">
    <source>
        <dbReference type="ARBA" id="ARBA00004922"/>
    </source>
</evidence>
<keyword evidence="5 12" id="KW-0808">Transferase</keyword>
<keyword evidence="4 12" id="KW-0328">Glycosyltransferase</keyword>
<dbReference type="InterPro" id="IPR031481">
    <property type="entry name" value="Glyco_tran_10_N"/>
</dbReference>
<dbReference type="InterPro" id="IPR055270">
    <property type="entry name" value="Glyco_tran_10_C"/>
</dbReference>
<dbReference type="GO" id="GO:0032580">
    <property type="term" value="C:Golgi cisterna membrane"/>
    <property type="evidence" value="ECO:0007669"/>
    <property type="project" value="UniProtKB-SubCell"/>
</dbReference>
<comment type="pathway">
    <text evidence="2">Protein modification; protein glycosylation.</text>
</comment>
<evidence type="ECO:0000256" key="5">
    <source>
        <dbReference type="ARBA" id="ARBA00022679"/>
    </source>
</evidence>
<dbReference type="InterPro" id="IPR038577">
    <property type="entry name" value="GT10-like_C_sf"/>
</dbReference>
<keyword evidence="7" id="KW-0735">Signal-anchor</keyword>
<evidence type="ECO:0000313" key="16">
    <source>
        <dbReference type="EMBL" id="KAF0304061.1"/>
    </source>
</evidence>
<organism evidence="16 17">
    <name type="scientific">Amphibalanus amphitrite</name>
    <name type="common">Striped barnacle</name>
    <name type="synonym">Balanus amphitrite</name>
    <dbReference type="NCBI Taxonomy" id="1232801"/>
    <lineage>
        <taxon>Eukaryota</taxon>
        <taxon>Metazoa</taxon>
        <taxon>Ecdysozoa</taxon>
        <taxon>Arthropoda</taxon>
        <taxon>Crustacea</taxon>
        <taxon>Multicrustacea</taxon>
        <taxon>Cirripedia</taxon>
        <taxon>Thoracica</taxon>
        <taxon>Thoracicalcarea</taxon>
        <taxon>Balanomorpha</taxon>
        <taxon>Balanoidea</taxon>
        <taxon>Balanidae</taxon>
        <taxon>Amphibalaninae</taxon>
        <taxon>Amphibalanus</taxon>
    </lineage>
</organism>
<sequence>MSGVSSCRFLSLLLVLYLVTTAFFLLFIQHTSERHLLANHAPRSPLLVRRAQALNGDPSPLARRGSERERVEVKRRPADDERPRAGRAPSSQGKHDEARASQKTVNETGKKSSKVQRPLILFWTPLWGRFDNWSRFFSVPRLGDCRARCSFTSQEHRLPEAALVLFSAADLPRTPPPLEGGRPERFPGQLWALFAPDPPPAEGRLQPHQVDGLFNWTVSYRQDADVPLQYGRVVPLVRRDGRAAAATVSPPAGRRALFRPQQCATASRREDYVRELSRHMPVDVLGPCGGGAPCGPAPQCLAAHAANHTFYLALEAAHCADFVSARLHQALRHGLIPVVRGGADYARLAPPDSFIDAGEFAGPEALARHLRSLSGAQVRRLHRWRVTHQVLPANWACDVCTRLHLLASKGERVPAHSGDRLADWWERGRCTGQSVTPPSA</sequence>
<keyword evidence="8 12" id="KW-1133">Transmembrane helix</keyword>
<feature type="domain" description="Fucosyltransferase N-terminal" evidence="15">
    <location>
        <begin position="117"/>
        <end position="231"/>
    </location>
</feature>
<evidence type="ECO:0000259" key="14">
    <source>
        <dbReference type="Pfam" id="PF00852"/>
    </source>
</evidence>